<reference evidence="7 12" key="3">
    <citation type="submission" date="2017-12" db="EMBL/GenBank/DDBJ databases">
        <title>A pool of 800 enterococci isolated from chicken carcass rinse samples from New Zealand.</title>
        <authorList>
            <person name="Zhang J."/>
            <person name="Rogers L."/>
            <person name="Midwinter A."/>
            <person name="French N."/>
        </authorList>
    </citation>
    <scope>NUCLEOTIDE SEQUENCE [LARGE SCALE GENOMIC DNA]</scope>
    <source>
        <strain evidence="7 12">EN697</strain>
    </source>
</reference>
<evidence type="ECO:0000313" key="13">
    <source>
        <dbReference type="Proteomes" id="UP000469871"/>
    </source>
</evidence>
<evidence type="ECO:0000313" key="2">
    <source>
        <dbReference type="EMBL" id="AYM71772.1"/>
    </source>
</evidence>
<organism evidence="4 8">
    <name type="scientific">Enterococcus faecium</name>
    <name type="common">Streptococcus faecium</name>
    <dbReference type="NCBI Taxonomy" id="1352"/>
    <lineage>
        <taxon>Bacteria</taxon>
        <taxon>Bacillati</taxon>
        <taxon>Bacillota</taxon>
        <taxon>Bacilli</taxon>
        <taxon>Lactobacillales</taxon>
        <taxon>Enterococcaceae</taxon>
        <taxon>Enterococcus</taxon>
    </lineage>
</organism>
<dbReference type="EMBL" id="QHGU01000014">
    <property type="protein sequence ID" value="PZM56374.1"/>
    <property type="molecule type" value="Genomic_DNA"/>
</dbReference>
<reference evidence="4 8" key="1">
    <citation type="submission" date="2017-02" db="EMBL/GenBank/DDBJ databases">
        <title>Clonality and virulence of isolates of VRE in Hematopoietic Stem Cell Transplanted (HSCT) patients.</title>
        <authorList>
            <person name="Marchi A.P."/>
            <person name="Martins R.C."/>
            <person name="Marie S.K."/>
            <person name="Levin A.S."/>
            <person name="Costa S.F."/>
        </authorList>
    </citation>
    <scope>NUCLEOTIDE SEQUENCE [LARGE SCALE GENOMIC DNA]</scope>
    <source>
        <strain evidence="4 8">LIM1759</strain>
    </source>
</reference>
<dbReference type="EMBL" id="WEFP01000001">
    <property type="protein sequence ID" value="KAB7577591.1"/>
    <property type="molecule type" value="Genomic_DNA"/>
</dbReference>
<evidence type="ECO:0000313" key="8">
    <source>
        <dbReference type="Proteomes" id="UP000191171"/>
    </source>
</evidence>
<name>A0A1M2WLU5_ENTFC</name>
<feature type="transmembrane region" description="Helical" evidence="1">
    <location>
        <begin position="25"/>
        <end position="49"/>
    </location>
</feature>
<keyword evidence="1" id="KW-1133">Transmembrane helix</keyword>
<evidence type="ECO:0000313" key="6">
    <source>
        <dbReference type="EMBL" id="PZM56374.1"/>
    </source>
</evidence>
<accession>A0A1M2WLU5</accession>
<reference evidence="6 10" key="4">
    <citation type="submission" date="2018-05" db="EMBL/GenBank/DDBJ databases">
        <title>Vancomycin-resistant Enterococcus faecium strain from Chelyabinsk, Russia.</title>
        <authorList>
            <person name="Gostev V."/>
            <person name="Goncharov A."/>
            <person name="Kolodzhieva V."/>
            <person name="Suvorov A."/>
            <person name="Sidorenko S."/>
            <person name="Zueva L."/>
        </authorList>
    </citation>
    <scope>NUCLEOTIDE SEQUENCE [LARGE SCALE GENOMIC DNA]</scope>
    <source>
        <strain evidence="6 10">20</strain>
    </source>
</reference>
<dbReference type="AlphaFoldDB" id="A0A1M2WLU5"/>
<evidence type="ECO:0000313" key="9">
    <source>
        <dbReference type="Proteomes" id="UP000224303"/>
    </source>
</evidence>
<keyword evidence="1" id="KW-0812">Transmembrane</keyword>
<reference evidence="5 9" key="2">
    <citation type="submission" date="2017-10" db="EMBL/GenBank/DDBJ databases">
        <title>Draft genomes of the Enterococcus faecium isolated from human feces before and after Helicobacter pylori eradication therapy.</title>
        <authorList>
            <person name="Prianichniikov N.A."/>
            <person name="Glushchenko O.E."/>
            <person name="Malakhova M.V."/>
        </authorList>
    </citation>
    <scope>NUCLEOTIDE SEQUENCE [LARGE SCALE GENOMIC DNA]</scope>
    <source>
        <strain evidence="5 9">Hp_5-7</strain>
    </source>
</reference>
<dbReference type="Proteomes" id="UP000191171">
    <property type="component" value="Unassembled WGS sequence"/>
</dbReference>
<reference evidence="2 11" key="5">
    <citation type="submission" date="2018-10" db="EMBL/GenBank/DDBJ databases">
        <title>Escaping from acidified nitrite in gastric host defense: Transcriptomic basis for resistance to free nitrous acid in Enterococcus faecalis.</title>
        <authorList>
            <person name="Yu Z."/>
            <person name="Shi D."/>
            <person name="Liu W."/>
            <person name="Meng F."/>
        </authorList>
    </citation>
    <scope>NUCLEOTIDE SEQUENCE [LARGE SCALE GENOMIC DNA]</scope>
    <source>
        <strain evidence="2 11">JE1</strain>
    </source>
</reference>
<dbReference type="Proteomes" id="UP000469871">
    <property type="component" value="Unassembled WGS sequence"/>
</dbReference>
<dbReference type="EMBL" id="PCGC01000111">
    <property type="protein sequence ID" value="PHL20406.1"/>
    <property type="molecule type" value="Genomic_DNA"/>
</dbReference>
<proteinExistence type="predicted"/>
<dbReference type="Proteomes" id="UP000289562">
    <property type="component" value="Unassembled WGS sequence"/>
</dbReference>
<evidence type="ECO:0000313" key="11">
    <source>
        <dbReference type="Proteomes" id="UP000275747"/>
    </source>
</evidence>
<evidence type="ECO:0000313" key="3">
    <source>
        <dbReference type="EMBL" id="KAB7577591.1"/>
    </source>
</evidence>
<dbReference type="EMBL" id="MVGJ01000034">
    <property type="protein sequence ID" value="OOL82729.1"/>
    <property type="molecule type" value="Genomic_DNA"/>
</dbReference>
<evidence type="ECO:0000256" key="1">
    <source>
        <dbReference type="SAM" id="Phobius"/>
    </source>
</evidence>
<evidence type="ECO:0000313" key="10">
    <source>
        <dbReference type="Proteomes" id="UP000249070"/>
    </source>
</evidence>
<dbReference type="Proteomes" id="UP000275747">
    <property type="component" value="Chromosome"/>
</dbReference>
<protein>
    <submittedName>
        <fullName evidence="4">Uncharacterized protein</fullName>
    </submittedName>
</protein>
<sequence>MKNTLLLYLKFQYTTYRLLSENQNLLFLDVILAIVTAFLFFCIFFRRYFLKLTFSTNRKRYESLIFLKKRNGVS</sequence>
<evidence type="ECO:0000313" key="7">
    <source>
        <dbReference type="EMBL" id="RXU85160.1"/>
    </source>
</evidence>
<evidence type="ECO:0000313" key="5">
    <source>
        <dbReference type="EMBL" id="PHL20406.1"/>
    </source>
</evidence>
<reference evidence="3 13" key="6">
    <citation type="submission" date="2019-10" db="EMBL/GenBank/DDBJ databases">
        <title>Evolutionary dynamics of vancomycin-resistant Enterococcus faecium during gastrointestinal tract colonization and bloodstream infection in immunocompromised pediatric patients.</title>
        <authorList>
            <person name="Chilambi G.S."/>
            <person name="Nordstrom H.R."/>
            <person name="Evans D.R."/>
            <person name="Ferrolino J."/>
            <person name="Hayden R.T."/>
            <person name="Maron G.M."/>
            <person name="Vo A.N."/>
            <person name="Gilmore M.S."/>
            <person name="Wolf J."/>
            <person name="Rosch J.W."/>
            <person name="Van Tyne D."/>
        </authorList>
    </citation>
    <scope>NUCLEOTIDE SEQUENCE [LARGE SCALE GENOMIC DNA]</scope>
    <source>
        <strain evidence="3 13">VRECG27</strain>
    </source>
</reference>
<evidence type="ECO:0000313" key="12">
    <source>
        <dbReference type="Proteomes" id="UP000289562"/>
    </source>
</evidence>
<gene>
    <name evidence="4" type="ORF">B1P95_07405</name>
    <name evidence="5" type="ORF">CQR37_14570</name>
    <name evidence="7" type="ORF">CYQ77_11555</name>
    <name evidence="2" type="ORF">D9Z05_00130</name>
    <name evidence="6" type="ORF">DKP91_04260</name>
    <name evidence="3" type="ORF">GBM73_09735</name>
</gene>
<dbReference type="Proteomes" id="UP000249070">
    <property type="component" value="Unassembled WGS sequence"/>
</dbReference>
<dbReference type="Proteomes" id="UP000224303">
    <property type="component" value="Unassembled WGS sequence"/>
</dbReference>
<evidence type="ECO:0000313" key="4">
    <source>
        <dbReference type="EMBL" id="OOL82729.1"/>
    </source>
</evidence>
<dbReference type="EMBL" id="CP033041">
    <property type="protein sequence ID" value="AYM71772.1"/>
    <property type="molecule type" value="Genomic_DNA"/>
</dbReference>
<keyword evidence="1" id="KW-0472">Membrane</keyword>
<dbReference type="EMBL" id="PJVH01000048">
    <property type="protein sequence ID" value="RXU85160.1"/>
    <property type="molecule type" value="Genomic_DNA"/>
</dbReference>